<comment type="caution">
    <text evidence="1">The sequence shown here is derived from an EMBL/GenBank/DDBJ whole genome shotgun (WGS) entry which is preliminary data.</text>
</comment>
<gene>
    <name evidence="1" type="ORF">DS742_13980</name>
</gene>
<dbReference type="RefSeq" id="WP_117417597.1">
    <property type="nucleotide sequence ID" value="NZ_QOHO01000043.1"/>
</dbReference>
<dbReference type="EMBL" id="QOHO01000043">
    <property type="protein sequence ID" value="RFZ78223.1"/>
    <property type="molecule type" value="Genomic_DNA"/>
</dbReference>
<evidence type="ECO:0000313" key="1">
    <source>
        <dbReference type="EMBL" id="RFZ78223.1"/>
    </source>
</evidence>
<sequence>MANTSKKTATTIIEDAVVEESTVASSNVTVEKKTVDTKTLKDDEEIVVVSLIPHVSYKDSKNNDFYEWDTVGHEEVMTYSALKDMNRNYKSYFKDLWLEPKDDRVVKAFGLVSVYKNYADLMDGSIYTIENMSEIKEKFDALPPRGIKNTIVTKIKNMVVSGGISDVKVVKSLERLLNIDLFDLLDL</sequence>
<organism evidence="1 2">
    <name type="scientific">Lacrimispora amygdalina</name>
    <dbReference type="NCBI Taxonomy" id="253257"/>
    <lineage>
        <taxon>Bacteria</taxon>
        <taxon>Bacillati</taxon>
        <taxon>Bacillota</taxon>
        <taxon>Clostridia</taxon>
        <taxon>Lachnospirales</taxon>
        <taxon>Lachnospiraceae</taxon>
        <taxon>Lacrimispora</taxon>
    </lineage>
</organism>
<proteinExistence type="predicted"/>
<dbReference type="Proteomes" id="UP000260680">
    <property type="component" value="Unassembled WGS sequence"/>
</dbReference>
<protein>
    <submittedName>
        <fullName evidence="1">Uncharacterized protein</fullName>
    </submittedName>
</protein>
<evidence type="ECO:0000313" key="2">
    <source>
        <dbReference type="Proteomes" id="UP000260680"/>
    </source>
</evidence>
<accession>A0A3E2NB56</accession>
<dbReference type="OrthoDB" id="2087103at2"/>
<dbReference type="AlphaFoldDB" id="A0A3E2NB56"/>
<name>A0A3E2NB56_9FIRM</name>
<reference evidence="1 2" key="1">
    <citation type="submission" date="2018-07" db="EMBL/GenBank/DDBJ databases">
        <title>New species, Clostridium PI-S10-A1B.</title>
        <authorList>
            <person name="Krishna G."/>
            <person name="Summeta K."/>
            <person name="Shikha S."/>
            <person name="Prabhu P.B."/>
            <person name="Suresh K."/>
        </authorList>
    </citation>
    <scope>NUCLEOTIDE SEQUENCE [LARGE SCALE GENOMIC DNA]</scope>
    <source>
        <strain evidence="1 2">PI-S10-A1B</strain>
    </source>
</reference>